<keyword evidence="4 7" id="KW-0255">Endonuclease</keyword>
<evidence type="ECO:0000256" key="8">
    <source>
        <dbReference type="NCBIfam" id="TIGR00188"/>
    </source>
</evidence>
<dbReference type="GO" id="GO:0042781">
    <property type="term" value="F:3'-tRNA processing endoribonuclease activity"/>
    <property type="evidence" value="ECO:0007669"/>
    <property type="project" value="TreeGrafter"/>
</dbReference>
<reference evidence="11 12" key="3">
    <citation type="submission" date="2020-08" db="EMBL/GenBank/DDBJ databases">
        <title>Genomic Encyclopedia of Type Strains, Phase IV (KMG-IV): sequencing the most valuable type-strain genomes for metagenomic binning, comparative biology and taxonomic classification.</title>
        <authorList>
            <person name="Goeker M."/>
        </authorList>
    </citation>
    <scope>NUCLEOTIDE SEQUENCE [LARGE SCALE GENOMIC DNA]</scope>
    <source>
        <strain evidence="11 12">DSM 24105</strain>
    </source>
</reference>
<dbReference type="PROSITE" id="PS00648">
    <property type="entry name" value="RIBONUCLEASE_P"/>
    <property type="match status" value="1"/>
</dbReference>
<dbReference type="RefSeq" id="WP_183503835.1">
    <property type="nucleotide sequence ID" value="NZ_BSPG01000012.1"/>
</dbReference>
<comment type="subunit">
    <text evidence="7">Consists of a catalytic RNA component (M1 or rnpB) and a protein subunit.</text>
</comment>
<keyword evidence="13" id="KW-1185">Reference proteome</keyword>
<evidence type="ECO:0000256" key="4">
    <source>
        <dbReference type="ARBA" id="ARBA00022759"/>
    </source>
</evidence>
<organism evidence="11 12">
    <name type="scientific">Methylobacterium brachythecii</name>
    <dbReference type="NCBI Taxonomy" id="1176177"/>
    <lineage>
        <taxon>Bacteria</taxon>
        <taxon>Pseudomonadati</taxon>
        <taxon>Pseudomonadota</taxon>
        <taxon>Alphaproteobacteria</taxon>
        <taxon>Hyphomicrobiales</taxon>
        <taxon>Methylobacteriaceae</taxon>
        <taxon>Methylobacterium</taxon>
    </lineage>
</organism>
<dbReference type="PANTHER" id="PTHR33992">
    <property type="entry name" value="RIBONUCLEASE P PROTEIN COMPONENT"/>
    <property type="match status" value="1"/>
</dbReference>
<dbReference type="Proteomes" id="UP000517759">
    <property type="component" value="Unassembled WGS sequence"/>
</dbReference>
<evidence type="ECO:0000256" key="3">
    <source>
        <dbReference type="ARBA" id="ARBA00022722"/>
    </source>
</evidence>
<evidence type="ECO:0000256" key="1">
    <source>
        <dbReference type="ARBA" id="ARBA00002663"/>
    </source>
</evidence>
<comment type="similarity">
    <text evidence="7">Belongs to the RnpA family.</text>
</comment>
<proteinExistence type="inferred from homology"/>
<reference evidence="10" key="1">
    <citation type="journal article" date="2014" name="Int. J. Syst. Evol. Microbiol.">
        <title>Complete genome of a new Firmicutes species belonging to the dominant human colonic microbiota ('Ruminococcus bicirculans') reveals two chromosomes and a selective capacity to utilize plant glucans.</title>
        <authorList>
            <consortium name="NISC Comparative Sequencing Program"/>
            <person name="Wegmann U."/>
            <person name="Louis P."/>
            <person name="Goesmann A."/>
            <person name="Henrissat B."/>
            <person name="Duncan S.H."/>
            <person name="Flint H.J."/>
        </authorList>
    </citation>
    <scope>NUCLEOTIDE SEQUENCE</scope>
    <source>
        <strain evidence="10">NBRC 107710</strain>
    </source>
</reference>
<keyword evidence="6 7" id="KW-0694">RNA-binding</keyword>
<reference evidence="13" key="2">
    <citation type="journal article" date="2019" name="Int. J. Syst. Evol. Microbiol.">
        <title>The Global Catalogue of Microorganisms (GCM) 10K type strain sequencing project: providing services to taxonomists for standard genome sequencing and annotation.</title>
        <authorList>
            <consortium name="The Broad Institute Genomics Platform"/>
            <consortium name="The Broad Institute Genome Sequencing Center for Infectious Disease"/>
            <person name="Wu L."/>
            <person name="Ma J."/>
        </authorList>
    </citation>
    <scope>NUCLEOTIDE SEQUENCE [LARGE SCALE GENOMIC DNA]</scope>
    <source>
        <strain evidence="13">NBRC 107710</strain>
    </source>
</reference>
<comment type="caution">
    <text evidence="11">The sequence shown here is derived from an EMBL/GenBank/DDBJ whole genome shotgun (WGS) entry which is preliminary data.</text>
</comment>
<dbReference type="InterPro" id="IPR020568">
    <property type="entry name" value="Ribosomal_Su5_D2-typ_SF"/>
</dbReference>
<dbReference type="InterPro" id="IPR020539">
    <property type="entry name" value="RNase_P_CS"/>
</dbReference>
<dbReference type="GO" id="GO:0004526">
    <property type="term" value="F:ribonuclease P activity"/>
    <property type="evidence" value="ECO:0007669"/>
    <property type="project" value="UniProtKB-UniRule"/>
</dbReference>
<evidence type="ECO:0000256" key="5">
    <source>
        <dbReference type="ARBA" id="ARBA00022801"/>
    </source>
</evidence>
<keyword evidence="3 7" id="KW-0540">Nuclease</keyword>
<dbReference type="EC" id="3.1.26.5" evidence="7 8"/>
<evidence type="ECO:0000313" key="13">
    <source>
        <dbReference type="Proteomes" id="UP001156881"/>
    </source>
</evidence>
<name>A0A7W6AID2_9HYPH</name>
<keyword evidence="5 7" id="KW-0378">Hydrolase</keyword>
<dbReference type="NCBIfam" id="TIGR00188">
    <property type="entry name" value="rnpA"/>
    <property type="match status" value="1"/>
</dbReference>
<evidence type="ECO:0000256" key="6">
    <source>
        <dbReference type="ARBA" id="ARBA00022884"/>
    </source>
</evidence>
<dbReference type="SUPFAM" id="SSF54211">
    <property type="entry name" value="Ribosomal protein S5 domain 2-like"/>
    <property type="match status" value="1"/>
</dbReference>
<dbReference type="Gene3D" id="3.30.230.10">
    <property type="match status" value="1"/>
</dbReference>
<dbReference type="InterPro" id="IPR000100">
    <property type="entry name" value="RNase_P"/>
</dbReference>
<dbReference type="Pfam" id="PF00825">
    <property type="entry name" value="Ribonuclease_P"/>
    <property type="match status" value="1"/>
</dbReference>
<keyword evidence="2 7" id="KW-0819">tRNA processing</keyword>
<dbReference type="HAMAP" id="MF_00227">
    <property type="entry name" value="RNase_P"/>
    <property type="match status" value="1"/>
</dbReference>
<dbReference type="EMBL" id="JACIDN010000003">
    <property type="protein sequence ID" value="MBB3902154.1"/>
    <property type="molecule type" value="Genomic_DNA"/>
</dbReference>
<feature type="compositionally biased region" description="Basic and acidic residues" evidence="9">
    <location>
        <begin position="121"/>
        <end position="130"/>
    </location>
</feature>
<dbReference type="EMBL" id="BSPG01000012">
    <property type="protein sequence ID" value="GLS44551.1"/>
    <property type="molecule type" value="Genomic_DNA"/>
</dbReference>
<evidence type="ECO:0000313" key="11">
    <source>
        <dbReference type="EMBL" id="MBB3902154.1"/>
    </source>
</evidence>
<dbReference type="GO" id="GO:0001682">
    <property type="term" value="P:tRNA 5'-leader removal"/>
    <property type="evidence" value="ECO:0007669"/>
    <property type="project" value="UniProtKB-UniRule"/>
</dbReference>
<protein>
    <recommendedName>
        <fullName evidence="7 8">Ribonuclease P protein component</fullName>
        <shortName evidence="7">RNase P protein</shortName>
        <shortName evidence="7">RNaseP protein</shortName>
        <ecNumber evidence="7 8">3.1.26.5</ecNumber>
    </recommendedName>
    <alternativeName>
        <fullName evidence="7">Protein C5</fullName>
    </alternativeName>
</protein>
<comment type="function">
    <text evidence="1 7">RNaseP catalyzes the removal of the 5'-leader sequence from pre-tRNA to produce the mature 5'-terminus. It can also cleave other RNA substrates such as 4.5S RNA. The protein component plays an auxiliary but essential role in vivo by binding to the 5'-leader sequence and broadening the substrate specificity of the ribozyme.</text>
</comment>
<dbReference type="AlphaFoldDB" id="A0A7W6AID2"/>
<dbReference type="InterPro" id="IPR014721">
    <property type="entry name" value="Ribsml_uS5_D2-typ_fold_subgr"/>
</dbReference>
<evidence type="ECO:0000256" key="9">
    <source>
        <dbReference type="SAM" id="MobiDB-lite"/>
    </source>
</evidence>
<evidence type="ECO:0000256" key="2">
    <source>
        <dbReference type="ARBA" id="ARBA00022694"/>
    </source>
</evidence>
<reference evidence="10" key="4">
    <citation type="submission" date="2023-01" db="EMBL/GenBank/DDBJ databases">
        <title>Draft genome sequence of Methylobacterium brachythecii strain NBRC 107710.</title>
        <authorList>
            <person name="Sun Q."/>
            <person name="Mori K."/>
        </authorList>
    </citation>
    <scope>NUCLEOTIDE SEQUENCE</scope>
    <source>
        <strain evidence="10">NBRC 107710</strain>
    </source>
</reference>
<feature type="compositionally biased region" description="Polar residues" evidence="9">
    <location>
        <begin position="164"/>
        <end position="174"/>
    </location>
</feature>
<accession>A0A7W6AID2</accession>
<sequence>MPSIKRLRRRPDFLAAASGRRFHTERMTAQGRVREPDEMRDGARAEGIHLGFTITKRVGHATERNRIRRRLRGAIVALGDDAPGSPADVVLVARRPALAAPFDALVDDLRRALKVVTKPRGAKDTPRARSDASGVAAPGARRQSGAHVPRQPDAGQAQPDETSRTQTAHGSTDG</sequence>
<comment type="catalytic activity">
    <reaction evidence="7">
        <text>Endonucleolytic cleavage of RNA, removing 5'-extranucleotides from tRNA precursor.</text>
        <dbReference type="EC" id="3.1.26.5"/>
    </reaction>
</comment>
<evidence type="ECO:0000256" key="7">
    <source>
        <dbReference type="HAMAP-Rule" id="MF_00227"/>
    </source>
</evidence>
<gene>
    <name evidence="7 10" type="primary">rnpA</name>
    <name evidence="10" type="ORF">GCM10007884_25390</name>
    <name evidence="11" type="ORF">GGR33_001649</name>
</gene>
<evidence type="ECO:0000313" key="10">
    <source>
        <dbReference type="EMBL" id="GLS44551.1"/>
    </source>
</evidence>
<dbReference type="Proteomes" id="UP001156881">
    <property type="component" value="Unassembled WGS sequence"/>
</dbReference>
<feature type="region of interest" description="Disordered" evidence="9">
    <location>
        <begin position="117"/>
        <end position="174"/>
    </location>
</feature>
<dbReference type="GO" id="GO:0030677">
    <property type="term" value="C:ribonuclease P complex"/>
    <property type="evidence" value="ECO:0007669"/>
    <property type="project" value="TreeGrafter"/>
</dbReference>
<dbReference type="PANTHER" id="PTHR33992:SF1">
    <property type="entry name" value="RIBONUCLEASE P PROTEIN COMPONENT"/>
    <property type="match status" value="1"/>
</dbReference>
<evidence type="ECO:0000313" key="12">
    <source>
        <dbReference type="Proteomes" id="UP000517759"/>
    </source>
</evidence>
<dbReference type="GO" id="GO:0000049">
    <property type="term" value="F:tRNA binding"/>
    <property type="evidence" value="ECO:0007669"/>
    <property type="project" value="UniProtKB-UniRule"/>
</dbReference>